<dbReference type="InterPro" id="IPR018834">
    <property type="entry name" value="DNA/RNA-bd_Est1-type"/>
</dbReference>
<dbReference type="InterPro" id="IPR011990">
    <property type="entry name" value="TPR-like_helical_dom_sf"/>
</dbReference>
<evidence type="ECO:0000313" key="4">
    <source>
        <dbReference type="Proteomes" id="UP001175261"/>
    </source>
</evidence>
<dbReference type="GO" id="GO:0000184">
    <property type="term" value="P:nuclear-transcribed mRNA catabolic process, nonsense-mediated decay"/>
    <property type="evidence" value="ECO:0007669"/>
    <property type="project" value="TreeGrafter"/>
</dbReference>
<evidence type="ECO:0000256" key="1">
    <source>
        <dbReference type="SAM" id="MobiDB-lite"/>
    </source>
</evidence>
<dbReference type="GO" id="GO:0005697">
    <property type="term" value="C:telomerase holoenzyme complex"/>
    <property type="evidence" value="ECO:0007669"/>
    <property type="project" value="TreeGrafter"/>
</dbReference>
<reference evidence="3" key="1">
    <citation type="submission" date="2022-10" db="EMBL/GenBank/DDBJ databases">
        <title>Determination and structural analysis of whole genome sequence of Sarocladium strictum F4-1.</title>
        <authorList>
            <person name="Hu L."/>
            <person name="Jiang Y."/>
        </authorList>
    </citation>
    <scope>NUCLEOTIDE SEQUENCE</scope>
    <source>
        <strain evidence="3">F4-1</strain>
    </source>
</reference>
<dbReference type="Pfam" id="PF10373">
    <property type="entry name" value="EST1_DNA_bind"/>
    <property type="match status" value="1"/>
</dbReference>
<dbReference type="InterPro" id="IPR045153">
    <property type="entry name" value="Est1/Ebs1-like"/>
</dbReference>
<organism evidence="3 4">
    <name type="scientific">Sarocladium strictum</name>
    <name type="common">Black bundle disease fungus</name>
    <name type="synonym">Acremonium strictum</name>
    <dbReference type="NCBI Taxonomy" id="5046"/>
    <lineage>
        <taxon>Eukaryota</taxon>
        <taxon>Fungi</taxon>
        <taxon>Dikarya</taxon>
        <taxon>Ascomycota</taxon>
        <taxon>Pezizomycotina</taxon>
        <taxon>Sordariomycetes</taxon>
        <taxon>Hypocreomycetidae</taxon>
        <taxon>Hypocreales</taxon>
        <taxon>Sarocladiaceae</taxon>
        <taxon>Sarocladium</taxon>
    </lineage>
</organism>
<dbReference type="AlphaFoldDB" id="A0AA39GTI7"/>
<dbReference type="GO" id="GO:0042162">
    <property type="term" value="F:telomeric DNA binding"/>
    <property type="evidence" value="ECO:0007669"/>
    <property type="project" value="TreeGrafter"/>
</dbReference>
<feature type="compositionally biased region" description="Basic and acidic residues" evidence="1">
    <location>
        <begin position="191"/>
        <end position="207"/>
    </location>
</feature>
<proteinExistence type="predicted"/>
<feature type="compositionally biased region" description="Basic and acidic residues" evidence="1">
    <location>
        <begin position="47"/>
        <end position="57"/>
    </location>
</feature>
<dbReference type="SUPFAM" id="SSF48452">
    <property type="entry name" value="TPR-like"/>
    <property type="match status" value="1"/>
</dbReference>
<name>A0AA39GTI7_SARSR</name>
<dbReference type="PANTHER" id="PTHR15696">
    <property type="entry name" value="SMG-7 SUPPRESSOR WITH MORPHOLOGICAL EFFECT ON GENITALIA PROTEIN 7"/>
    <property type="match status" value="1"/>
</dbReference>
<gene>
    <name evidence="3" type="ORF">NLU13_2355</name>
</gene>
<feature type="domain" description="DNA/RNA-binding" evidence="2">
    <location>
        <begin position="394"/>
        <end position="498"/>
    </location>
</feature>
<evidence type="ECO:0000313" key="3">
    <source>
        <dbReference type="EMBL" id="KAK0392861.1"/>
    </source>
</evidence>
<protein>
    <recommendedName>
        <fullName evidence="2">DNA/RNA-binding domain-containing protein</fullName>
    </recommendedName>
</protein>
<dbReference type="EMBL" id="JAPDFR010000001">
    <property type="protein sequence ID" value="KAK0392861.1"/>
    <property type="molecule type" value="Genomic_DNA"/>
</dbReference>
<dbReference type="Gene3D" id="1.25.40.10">
    <property type="entry name" value="Tetratricopeptide repeat domain"/>
    <property type="match status" value="1"/>
</dbReference>
<dbReference type="Proteomes" id="UP001175261">
    <property type="component" value="Unassembled WGS sequence"/>
</dbReference>
<feature type="compositionally biased region" description="Basic and acidic residues" evidence="1">
    <location>
        <begin position="99"/>
        <end position="109"/>
    </location>
</feature>
<accession>A0AA39GTI7</accession>
<sequence>MSHIEQGFIKHQRRAAAADQKSADRRDRPRRQPSCPVCKAEAPSDLEGFRRHVLDNRSRHRSLGGEADIADAFDKMSLSRQHAAHAEQPQEGVRPRNKRASDSLSREDASDSDPPGTDPPESTQPDSKKRASPTTSVRQQRGSPRSTLADRSRARLTPASARQPRSSRNKAAGRMLWDPSQEQPKNHGLKAHSDLQRDPRHDPRQPKPELNTPYADPESMIREPLTRPISQEQIVQEVKTIYSGLVMVENKCIEVNNLQTENGEEKSDLSKEQWQALITLHRTLLHEHHDFFLASQHPSANSALKRLASKYSMPARMWRHGIHSFLELLRHNLPESRDYMLTFIYLAYSIMALLYETVPAFDETWIECLGDLSRYRMAIEEEDIRDREIWTGVSRNWYSKASEKSPTTGRLYHHLAILARPDALQQLFYYSKSLCVVIPFPSARESIVTLFEPLLDPENTLNNSVDAAFVRVQGMLFTGKATKDELSAWRSDFLARFDSHIGRTRRPCSLLGFGDEKNILMRAITQRSDDGYGVATEENSTEVLRRETFEAALSFAVEAWSIVIQRWGDVNTLACHHTMLVFLLHLSRFPAAMAHVEKKLPWKLISIMLNYLLDTTQYRPKLEDSDGENTFAAPKNDSHRPLPDDYALRGLIYAEDYLPKGMFPVDFDEDEKYIEMSSMAEDRVKRILWIGCKIARSRTWLVWDAGNNEFGTTLEYDVAVEEVPVPAAVPGRRSPSEVVGEQV</sequence>
<comment type="caution">
    <text evidence="3">The sequence shown here is derived from an EMBL/GenBank/DDBJ whole genome shotgun (WGS) entry which is preliminary data.</text>
</comment>
<dbReference type="FunFam" id="1.25.40.10:FF:000202">
    <property type="entry name" value="Unplaced genomic scaffold supercont1.7, whole genome shotgun sequence"/>
    <property type="match status" value="1"/>
</dbReference>
<feature type="region of interest" description="Disordered" evidence="1">
    <location>
        <begin position="1"/>
        <end position="218"/>
    </location>
</feature>
<feature type="compositionally biased region" description="Polar residues" evidence="1">
    <location>
        <begin position="132"/>
        <end position="146"/>
    </location>
</feature>
<keyword evidence="4" id="KW-1185">Reference proteome</keyword>
<evidence type="ECO:0000259" key="2">
    <source>
        <dbReference type="Pfam" id="PF10373"/>
    </source>
</evidence>
<dbReference type="PANTHER" id="PTHR15696:SF0">
    <property type="entry name" value="TELOMERASE-BINDING PROTEIN EST1A"/>
    <property type="match status" value="1"/>
</dbReference>
<dbReference type="GO" id="GO:0070034">
    <property type="term" value="F:telomerase RNA binding"/>
    <property type="evidence" value="ECO:0007669"/>
    <property type="project" value="TreeGrafter"/>
</dbReference>